<gene>
    <name evidence="2" type="ORF">Pla123a_19280</name>
</gene>
<name>A0A5C5YQR4_9BACT</name>
<protein>
    <recommendedName>
        <fullName evidence="4">Secreted protein</fullName>
    </recommendedName>
</protein>
<comment type="caution">
    <text evidence="2">The sequence shown here is derived from an EMBL/GenBank/DDBJ whole genome shotgun (WGS) entry which is preliminary data.</text>
</comment>
<feature type="chain" id="PRO_5022883689" description="Secreted protein" evidence="1">
    <location>
        <begin position="29"/>
        <end position="280"/>
    </location>
</feature>
<dbReference type="AlphaFoldDB" id="A0A5C5YQR4"/>
<accession>A0A5C5YQR4</accession>
<dbReference type="RefSeq" id="WP_146586270.1">
    <property type="nucleotide sequence ID" value="NZ_SJPO01000004.1"/>
</dbReference>
<evidence type="ECO:0008006" key="4">
    <source>
        <dbReference type="Google" id="ProtNLM"/>
    </source>
</evidence>
<keyword evidence="1" id="KW-0732">Signal</keyword>
<feature type="signal peptide" evidence="1">
    <location>
        <begin position="1"/>
        <end position="28"/>
    </location>
</feature>
<reference evidence="2 3" key="1">
    <citation type="submission" date="2019-02" db="EMBL/GenBank/DDBJ databases">
        <title>Deep-cultivation of Planctomycetes and their phenomic and genomic characterization uncovers novel biology.</title>
        <authorList>
            <person name="Wiegand S."/>
            <person name="Jogler M."/>
            <person name="Boedeker C."/>
            <person name="Pinto D."/>
            <person name="Vollmers J."/>
            <person name="Rivas-Marin E."/>
            <person name="Kohn T."/>
            <person name="Peeters S.H."/>
            <person name="Heuer A."/>
            <person name="Rast P."/>
            <person name="Oberbeckmann S."/>
            <person name="Bunk B."/>
            <person name="Jeske O."/>
            <person name="Meyerdierks A."/>
            <person name="Storesund J.E."/>
            <person name="Kallscheuer N."/>
            <person name="Luecker S."/>
            <person name="Lage O.M."/>
            <person name="Pohl T."/>
            <person name="Merkel B.J."/>
            <person name="Hornburger P."/>
            <person name="Mueller R.-W."/>
            <person name="Bruemmer F."/>
            <person name="Labrenz M."/>
            <person name="Spormann A.M."/>
            <person name="Op Den Camp H."/>
            <person name="Overmann J."/>
            <person name="Amann R."/>
            <person name="Jetten M.S.M."/>
            <person name="Mascher T."/>
            <person name="Medema M.H."/>
            <person name="Devos D.P."/>
            <person name="Kaster A.-K."/>
            <person name="Ovreas L."/>
            <person name="Rohde M."/>
            <person name="Galperin M.Y."/>
            <person name="Jogler C."/>
        </authorList>
    </citation>
    <scope>NUCLEOTIDE SEQUENCE [LARGE SCALE GENOMIC DNA]</scope>
    <source>
        <strain evidence="2 3">Pla123a</strain>
    </source>
</reference>
<sequence precursor="true">MPIIPHRRQHIAAAAALVVLVASGGVRAEDDGWLEFEEKPQQQQDQWLVQPEHFDQWVFQNARDVPGQRAAFENKLEVNIEMLRQTCGLTDEQERKLRLAGELEMRRFFLRYQKVKDHYIQSKPNQNEFNEIWQLIEPLQQQAQAGLFGAGSTYKHVARNALKENQLKAHREVERQRREFRYRALVEMYVMMLDEHATLTAPQRDGLVDLLLTSTAPPNEFGQYDQTYIMYQASTVGPEQIRELVDGPIGEIVVGAFRMGRGYERHLESQGIHPFSEDDE</sequence>
<evidence type="ECO:0000313" key="2">
    <source>
        <dbReference type="EMBL" id="TWT77271.1"/>
    </source>
</evidence>
<dbReference type="OrthoDB" id="264282at2"/>
<proteinExistence type="predicted"/>
<dbReference type="EMBL" id="SJPO01000004">
    <property type="protein sequence ID" value="TWT77271.1"/>
    <property type="molecule type" value="Genomic_DNA"/>
</dbReference>
<evidence type="ECO:0000256" key="1">
    <source>
        <dbReference type="SAM" id="SignalP"/>
    </source>
</evidence>
<organism evidence="2 3">
    <name type="scientific">Posidoniimonas polymericola</name>
    <dbReference type="NCBI Taxonomy" id="2528002"/>
    <lineage>
        <taxon>Bacteria</taxon>
        <taxon>Pseudomonadati</taxon>
        <taxon>Planctomycetota</taxon>
        <taxon>Planctomycetia</taxon>
        <taxon>Pirellulales</taxon>
        <taxon>Lacipirellulaceae</taxon>
        <taxon>Posidoniimonas</taxon>
    </lineage>
</organism>
<keyword evidence="3" id="KW-1185">Reference proteome</keyword>
<dbReference type="Proteomes" id="UP000318478">
    <property type="component" value="Unassembled WGS sequence"/>
</dbReference>
<evidence type="ECO:0000313" key="3">
    <source>
        <dbReference type="Proteomes" id="UP000318478"/>
    </source>
</evidence>